<evidence type="ECO:0000259" key="2">
    <source>
        <dbReference type="Pfam" id="PF09791"/>
    </source>
</evidence>
<dbReference type="EMBL" id="JACEZS010000047">
    <property type="protein sequence ID" value="MBA5608824.1"/>
    <property type="molecule type" value="Genomic_DNA"/>
</dbReference>
<feature type="domain" description="Oxidoreductase-like" evidence="2">
    <location>
        <begin position="21"/>
        <end position="60"/>
    </location>
</feature>
<evidence type="ECO:0000313" key="4">
    <source>
        <dbReference type="Proteomes" id="UP000566711"/>
    </source>
</evidence>
<gene>
    <name evidence="3" type="ORF">H3H36_26130</name>
</gene>
<keyword evidence="4" id="KW-1185">Reference proteome</keyword>
<evidence type="ECO:0000256" key="1">
    <source>
        <dbReference type="SAM" id="MobiDB-lite"/>
    </source>
</evidence>
<organism evidence="3 4">
    <name type="scientific">Rugamonas fusca</name>
    <dbReference type="NCBI Taxonomy" id="2758568"/>
    <lineage>
        <taxon>Bacteria</taxon>
        <taxon>Pseudomonadati</taxon>
        <taxon>Pseudomonadota</taxon>
        <taxon>Betaproteobacteria</taxon>
        <taxon>Burkholderiales</taxon>
        <taxon>Oxalobacteraceae</taxon>
        <taxon>Telluria group</taxon>
        <taxon>Rugamonas</taxon>
    </lineage>
</organism>
<dbReference type="Proteomes" id="UP000566711">
    <property type="component" value="Unassembled WGS sequence"/>
</dbReference>
<dbReference type="RefSeq" id="WP_182220955.1">
    <property type="nucleotide sequence ID" value="NZ_JACEZS010000047.1"/>
</dbReference>
<name>A0A7W2I9Q3_9BURK</name>
<feature type="region of interest" description="Disordered" evidence="1">
    <location>
        <begin position="1"/>
        <end position="27"/>
    </location>
</feature>
<comment type="caution">
    <text evidence="3">The sequence shown here is derived from an EMBL/GenBank/DDBJ whole genome shotgun (WGS) entry which is preliminary data.</text>
</comment>
<accession>A0A7W2I9Q3</accession>
<dbReference type="InterPro" id="IPR019180">
    <property type="entry name" value="Oxidoreductase-like_N"/>
</dbReference>
<sequence>MTEQATTIEPAPPAPDDDPMPVAPEPPDPNACCHSGCAYCVEDLYAEERAAYFAALAAWQQRHPAK</sequence>
<reference evidence="3 4" key="1">
    <citation type="submission" date="2020-07" db="EMBL/GenBank/DDBJ databases">
        <title>Novel species isolated from subtropical streams in China.</title>
        <authorList>
            <person name="Lu H."/>
        </authorList>
    </citation>
    <scope>NUCLEOTIDE SEQUENCE [LARGE SCALE GENOMIC DNA]</scope>
    <source>
        <strain evidence="3 4">FT3S</strain>
    </source>
</reference>
<proteinExistence type="predicted"/>
<dbReference type="AlphaFoldDB" id="A0A7W2I9Q3"/>
<dbReference type="Pfam" id="PF09791">
    <property type="entry name" value="Oxidored-like"/>
    <property type="match status" value="1"/>
</dbReference>
<protein>
    <submittedName>
        <fullName evidence="3">Oxidoreductase-like protein</fullName>
    </submittedName>
</protein>
<evidence type="ECO:0000313" key="3">
    <source>
        <dbReference type="EMBL" id="MBA5608824.1"/>
    </source>
</evidence>